<dbReference type="AlphaFoldDB" id="A0A498CKX2"/>
<proteinExistence type="predicted"/>
<reference evidence="2 3" key="1">
    <citation type="submission" date="2018-10" db="EMBL/GenBank/DDBJ databases">
        <title>Anaerotruncus faecis sp. nov., isolated from human feces.</title>
        <authorList>
            <person name="Wang Y.-J."/>
        </authorList>
    </citation>
    <scope>NUCLEOTIDE SEQUENCE [LARGE SCALE GENOMIC DNA]</scope>
    <source>
        <strain evidence="2 3">22A2-44</strain>
    </source>
</reference>
<dbReference type="InterPro" id="IPR032257">
    <property type="entry name" value="DUF4830"/>
</dbReference>
<name>A0A498CKX2_9FIRM</name>
<keyword evidence="3" id="KW-1185">Reference proteome</keyword>
<evidence type="ECO:0000313" key="3">
    <source>
        <dbReference type="Proteomes" id="UP000276301"/>
    </source>
</evidence>
<feature type="domain" description="DUF4830" evidence="1">
    <location>
        <begin position="64"/>
        <end position="147"/>
    </location>
</feature>
<dbReference type="Proteomes" id="UP000276301">
    <property type="component" value="Unassembled WGS sequence"/>
</dbReference>
<evidence type="ECO:0000313" key="2">
    <source>
        <dbReference type="EMBL" id="RLL09052.1"/>
    </source>
</evidence>
<comment type="caution">
    <text evidence="2">The sequence shown here is derived from an EMBL/GenBank/DDBJ whole genome shotgun (WGS) entry which is preliminary data.</text>
</comment>
<gene>
    <name evidence="2" type="ORF">D4A47_10785</name>
</gene>
<dbReference type="Pfam" id="PF16112">
    <property type="entry name" value="DUF4830"/>
    <property type="match status" value="1"/>
</dbReference>
<dbReference type="EMBL" id="RCHT01000024">
    <property type="protein sequence ID" value="RLL09052.1"/>
    <property type="molecule type" value="Genomic_DNA"/>
</dbReference>
<organism evidence="2 3">
    <name type="scientific">Anaerotruncus massiliensis</name>
    <name type="common">ex Liu et al. 2021</name>
    <dbReference type="NCBI Taxonomy" id="2321404"/>
    <lineage>
        <taxon>Bacteria</taxon>
        <taxon>Bacillati</taxon>
        <taxon>Bacillota</taxon>
        <taxon>Clostridia</taxon>
        <taxon>Eubacteriales</taxon>
        <taxon>Oscillospiraceae</taxon>
        <taxon>Anaerotruncus</taxon>
    </lineage>
</organism>
<protein>
    <submittedName>
        <fullName evidence="2">DUF4830 domain-containing protein</fullName>
    </submittedName>
</protein>
<accession>A0A498CKX2</accession>
<dbReference type="RefSeq" id="WP_101549204.1">
    <property type="nucleotide sequence ID" value="NZ_DBFNFR010000069.1"/>
</dbReference>
<evidence type="ECO:0000259" key="1">
    <source>
        <dbReference type="Pfam" id="PF16112"/>
    </source>
</evidence>
<sequence>MFTVSFRVTKKQVAAAAAVFVLALAGGIWAQAALSELRGDPAQAPAEAKVEKVAAKTNEQRISFLETFGWEVEGEEDEIVEVKIPQEFDDVFEKYNEIQKQQGCDLSKYAGKRCKRYTYVIENYPGQAEGVRANILVYKNKVIGGDVCSVELDGFMHGFAQRTD</sequence>